<feature type="domain" description="VASt" evidence="7">
    <location>
        <begin position="432"/>
        <end position="603"/>
    </location>
</feature>
<dbReference type="InterPro" id="IPR011993">
    <property type="entry name" value="PH-like_dom_sf"/>
</dbReference>
<dbReference type="Gene3D" id="2.30.29.30">
    <property type="entry name" value="Pleckstrin-homology domain (PH domain)/Phosphotyrosine-binding domain (PTB)"/>
    <property type="match status" value="1"/>
</dbReference>
<feature type="region of interest" description="Disordered" evidence="5">
    <location>
        <begin position="704"/>
        <end position="724"/>
    </location>
</feature>
<reference evidence="8 9" key="1">
    <citation type="submission" date="2015-08" db="EMBL/GenBank/DDBJ databases">
        <title>The genome of the Asian arowana (Scleropages formosus).</title>
        <authorList>
            <person name="Tan M.H."/>
            <person name="Gan H.M."/>
            <person name="Croft L.J."/>
            <person name="Austin C.M."/>
        </authorList>
    </citation>
    <scope>NUCLEOTIDE SEQUENCE [LARGE SCALE GENOMIC DNA]</scope>
    <source>
        <strain evidence="8">Aro1</strain>
    </source>
</reference>
<comment type="caution">
    <text evidence="8">The sequence shown here is derived from an EMBL/GenBank/DDBJ whole genome shotgun (WGS) entry which is preliminary data.</text>
</comment>
<feature type="region of interest" description="Disordered" evidence="5">
    <location>
        <begin position="1"/>
        <end position="59"/>
    </location>
</feature>
<dbReference type="SMART" id="SM00568">
    <property type="entry name" value="GRAM"/>
    <property type="match status" value="1"/>
</dbReference>
<organism evidence="8 9">
    <name type="scientific">Scleropages formosus</name>
    <name type="common">Asian bonytongue</name>
    <name type="synonym">Osteoglossum formosum</name>
    <dbReference type="NCBI Taxonomy" id="113540"/>
    <lineage>
        <taxon>Eukaryota</taxon>
        <taxon>Metazoa</taxon>
        <taxon>Chordata</taxon>
        <taxon>Craniata</taxon>
        <taxon>Vertebrata</taxon>
        <taxon>Euteleostomi</taxon>
        <taxon>Actinopterygii</taxon>
        <taxon>Neopterygii</taxon>
        <taxon>Teleostei</taxon>
        <taxon>Osteoglossocephala</taxon>
        <taxon>Osteoglossomorpha</taxon>
        <taxon>Osteoglossiformes</taxon>
        <taxon>Osteoglossidae</taxon>
        <taxon>Scleropages</taxon>
    </lineage>
</organism>
<feature type="compositionally biased region" description="Polar residues" evidence="5">
    <location>
        <begin position="382"/>
        <end position="393"/>
    </location>
</feature>
<accession>A0A0P7WTA8</accession>
<feature type="compositionally biased region" description="Basic and acidic residues" evidence="5">
    <location>
        <begin position="347"/>
        <end position="364"/>
    </location>
</feature>
<sequence>MGLTVSQGSLGKDAAEKVKDGDAAQGSGSDLMAQLSRSGTGGNAMEDPPAPGDSQRSSEEFESLFSTQAALACYKQRSEEFKKLFKELPEAERLIMDFACALQRDILMQGRLYLSEHWLCFHSNVFWGTTLFFTSFSGREKSFQGIFRLWQKSVADKPLTESELWLMVRHHYGNELELELSLDDMMMMMTDGVQVAEGGARASTSTRAGGEDHTGRPAERPSSLRLAQADGAPGNGSSPVRDETRSTPAAPCGNSLNAEDSRSQPSRHRTPDASLDRVTPERVSKRSEPSVDRTVQEKGPKASEASLDRSASERGSKRYEASLDRSAAVRGSKRLEASVDQTVPEKGSSRSEPSLDRTAPERGSKRSNASLDHSAAERGSKQSEMCSEPSAQEQLGKRSDFPLDLNDNGDVLDYSSSECAAEEERLCPSQVQGRVFVNRVFHISADKMFELLFTDSPFNRRFMGARKVTGCTATPWQKDTSDSVKRTLTYTVTITNPLVGKSSRATETQVLYKKKHEEQHYMVETEVYMHDVPYHDYFYTLNRYCIIYNSKRKCRLRIHTDVKYKKQPWGLAKSFITKNSWSGLEEYFRHLEAELLDEEAELTQGPGDLSKAGGLRRRRRAYSRSLPEHLKPGKQYSGDAGQRRESLAGGLDTTGPKRWNLSTIVAAMSFLLLLLTLLNLGLFFKLWAMEDVAQQMYLSTKQRLQERPHSSLNPDLGSRPLSPNRSKEDIQLLRTVLEESIQLLEQLRSSLVVLQHIFQVRNDTSPHR</sequence>
<dbReference type="Pfam" id="PF16016">
    <property type="entry name" value="VASt"/>
    <property type="match status" value="1"/>
</dbReference>
<feature type="compositionally biased region" description="Basic and acidic residues" evidence="5">
    <location>
        <begin position="13"/>
        <end position="22"/>
    </location>
</feature>
<dbReference type="GO" id="GO:0140268">
    <property type="term" value="C:endoplasmic reticulum-plasma membrane contact site"/>
    <property type="evidence" value="ECO:0007669"/>
    <property type="project" value="TreeGrafter"/>
</dbReference>
<protein>
    <submittedName>
        <fullName evidence="8">GRAM domain-containing protein 1C-like</fullName>
    </submittedName>
</protein>
<evidence type="ECO:0000256" key="6">
    <source>
        <dbReference type="SAM" id="Phobius"/>
    </source>
</evidence>
<dbReference type="Proteomes" id="UP000034805">
    <property type="component" value="Unassembled WGS sequence"/>
</dbReference>
<comment type="subcellular location">
    <subcellularLocation>
        <location evidence="1">Membrane</location>
        <topology evidence="1">Single-pass membrane protein</topology>
    </subcellularLocation>
</comment>
<feature type="transmembrane region" description="Helical" evidence="6">
    <location>
        <begin position="664"/>
        <end position="688"/>
    </location>
</feature>
<evidence type="ECO:0000313" key="9">
    <source>
        <dbReference type="Proteomes" id="UP000034805"/>
    </source>
</evidence>
<dbReference type="InterPro" id="IPR004182">
    <property type="entry name" value="GRAM"/>
</dbReference>
<gene>
    <name evidence="8" type="ORF">Z043_114429</name>
</gene>
<evidence type="ECO:0000313" key="8">
    <source>
        <dbReference type="EMBL" id="KPP67024.1"/>
    </source>
</evidence>
<dbReference type="EMBL" id="JARO02005291">
    <property type="protein sequence ID" value="KPP67024.1"/>
    <property type="molecule type" value="Genomic_DNA"/>
</dbReference>
<dbReference type="InterPro" id="IPR031968">
    <property type="entry name" value="VASt"/>
</dbReference>
<evidence type="ECO:0000256" key="3">
    <source>
        <dbReference type="ARBA" id="ARBA00022989"/>
    </source>
</evidence>
<evidence type="ECO:0000259" key="7">
    <source>
        <dbReference type="PROSITE" id="PS51778"/>
    </source>
</evidence>
<dbReference type="PROSITE" id="PS51778">
    <property type="entry name" value="VAST"/>
    <property type="match status" value="1"/>
</dbReference>
<evidence type="ECO:0000256" key="4">
    <source>
        <dbReference type="ARBA" id="ARBA00023136"/>
    </source>
</evidence>
<dbReference type="GO" id="GO:0032366">
    <property type="term" value="P:intracellular sterol transport"/>
    <property type="evidence" value="ECO:0007669"/>
    <property type="project" value="TreeGrafter"/>
</dbReference>
<feature type="compositionally biased region" description="Basic and acidic residues" evidence="5">
    <location>
        <begin position="269"/>
        <end position="323"/>
    </location>
</feature>
<dbReference type="GO" id="GO:0015485">
    <property type="term" value="F:cholesterol binding"/>
    <property type="evidence" value="ECO:0007669"/>
    <property type="project" value="TreeGrafter"/>
</dbReference>
<keyword evidence="4 6" id="KW-0472">Membrane</keyword>
<dbReference type="GO" id="GO:0005789">
    <property type="term" value="C:endoplasmic reticulum membrane"/>
    <property type="evidence" value="ECO:0007669"/>
    <property type="project" value="UniProtKB-ARBA"/>
</dbReference>
<dbReference type="AlphaFoldDB" id="A0A0P7WTA8"/>
<dbReference type="GO" id="GO:0120020">
    <property type="term" value="F:cholesterol transfer activity"/>
    <property type="evidence" value="ECO:0007669"/>
    <property type="project" value="TreeGrafter"/>
</dbReference>
<evidence type="ECO:0000256" key="5">
    <source>
        <dbReference type="SAM" id="MobiDB-lite"/>
    </source>
</evidence>
<dbReference type="GO" id="GO:0005886">
    <property type="term" value="C:plasma membrane"/>
    <property type="evidence" value="ECO:0007669"/>
    <property type="project" value="TreeGrafter"/>
</dbReference>
<dbReference type="PANTHER" id="PTHR23319">
    <property type="entry name" value="GRAM DOMAIN CONTAINING 1B, ISOFORM E"/>
    <property type="match status" value="1"/>
</dbReference>
<dbReference type="InterPro" id="IPR051482">
    <property type="entry name" value="Cholesterol_transport"/>
</dbReference>
<feature type="region of interest" description="Disordered" evidence="5">
    <location>
        <begin position="196"/>
        <end position="407"/>
    </location>
</feature>
<name>A0A0P7WTA8_SCLFO</name>
<evidence type="ECO:0000256" key="1">
    <source>
        <dbReference type="ARBA" id="ARBA00004167"/>
    </source>
</evidence>
<feature type="compositionally biased region" description="Basic and acidic residues" evidence="5">
    <location>
        <begin position="209"/>
        <end position="219"/>
    </location>
</feature>
<proteinExistence type="predicted"/>
<keyword evidence="3 6" id="KW-1133">Transmembrane helix</keyword>
<dbReference type="PANTHER" id="PTHR23319:SF1">
    <property type="entry name" value="PROTEIN ASTER-C"/>
    <property type="match status" value="1"/>
</dbReference>
<keyword evidence="2 6" id="KW-0812">Transmembrane</keyword>
<feature type="region of interest" description="Disordered" evidence="5">
    <location>
        <begin position="628"/>
        <end position="652"/>
    </location>
</feature>
<evidence type="ECO:0000256" key="2">
    <source>
        <dbReference type="ARBA" id="ARBA00022692"/>
    </source>
</evidence>
<dbReference type="Pfam" id="PF02893">
    <property type="entry name" value="GRAM"/>
    <property type="match status" value="1"/>
</dbReference>